<evidence type="ECO:0000256" key="1">
    <source>
        <dbReference type="SAM" id="MobiDB-lite"/>
    </source>
</evidence>
<dbReference type="OrthoDB" id="7509188at2"/>
<name>A0A1M4YIF1_9HYPH</name>
<dbReference type="STRING" id="1122133.SAMN02745157_1529"/>
<organism evidence="2 3">
    <name type="scientific">Kaistia soli DSM 19436</name>
    <dbReference type="NCBI Taxonomy" id="1122133"/>
    <lineage>
        <taxon>Bacteria</taxon>
        <taxon>Pseudomonadati</taxon>
        <taxon>Pseudomonadota</taxon>
        <taxon>Alphaproteobacteria</taxon>
        <taxon>Hyphomicrobiales</taxon>
        <taxon>Kaistiaceae</taxon>
        <taxon>Kaistia</taxon>
    </lineage>
</organism>
<proteinExistence type="predicted"/>
<dbReference type="Pfam" id="PF11836">
    <property type="entry name" value="Phage_TAC_11"/>
    <property type="match status" value="1"/>
</dbReference>
<dbReference type="InterPro" id="IPR021791">
    <property type="entry name" value="Phage_TAC_11"/>
</dbReference>
<evidence type="ECO:0000313" key="2">
    <source>
        <dbReference type="EMBL" id="SHF05470.1"/>
    </source>
</evidence>
<dbReference type="RefSeq" id="WP_073052072.1">
    <property type="nucleotide sequence ID" value="NZ_FQUP01000001.1"/>
</dbReference>
<feature type="region of interest" description="Disordered" evidence="1">
    <location>
        <begin position="108"/>
        <end position="134"/>
    </location>
</feature>
<dbReference type="EMBL" id="FQUP01000001">
    <property type="protein sequence ID" value="SHF05470.1"/>
    <property type="molecule type" value="Genomic_DNA"/>
</dbReference>
<gene>
    <name evidence="2" type="ORF">SAMN02745157_1529</name>
</gene>
<protein>
    <submittedName>
        <fullName evidence="2">Phage tail tube protein, GTA-gp10</fullName>
    </submittedName>
</protein>
<sequence>MRRHGAIELDFGDGTFMFRLGLAEIEELEEKCGASLFTITRRLDPALREARLVDIMNVIRLGLIGGGMTPVDALVKVRRYVDARPLDEGRDVAFAVVLAGLARVHSDRLADDPPGEAPAPEASGSTSASSEPQP</sequence>
<accession>A0A1M4YIF1</accession>
<dbReference type="Proteomes" id="UP000184485">
    <property type="component" value="Unassembled WGS sequence"/>
</dbReference>
<keyword evidence="3" id="KW-1185">Reference proteome</keyword>
<reference evidence="2 3" key="1">
    <citation type="submission" date="2016-11" db="EMBL/GenBank/DDBJ databases">
        <authorList>
            <person name="Jaros S."/>
            <person name="Januszkiewicz K."/>
            <person name="Wedrychowicz H."/>
        </authorList>
    </citation>
    <scope>NUCLEOTIDE SEQUENCE [LARGE SCALE GENOMIC DNA]</scope>
    <source>
        <strain evidence="2 3">DSM 19436</strain>
    </source>
</reference>
<dbReference type="AlphaFoldDB" id="A0A1M4YIF1"/>
<evidence type="ECO:0000313" key="3">
    <source>
        <dbReference type="Proteomes" id="UP000184485"/>
    </source>
</evidence>